<gene>
    <name evidence="1" type="ORF">METZ01_LOCUS221790</name>
</gene>
<evidence type="ECO:0008006" key="2">
    <source>
        <dbReference type="Google" id="ProtNLM"/>
    </source>
</evidence>
<reference evidence="1" key="1">
    <citation type="submission" date="2018-05" db="EMBL/GenBank/DDBJ databases">
        <authorList>
            <person name="Lanie J.A."/>
            <person name="Ng W.-L."/>
            <person name="Kazmierczak K.M."/>
            <person name="Andrzejewski T.M."/>
            <person name="Davidsen T.M."/>
            <person name="Wayne K.J."/>
            <person name="Tettelin H."/>
            <person name="Glass J.I."/>
            <person name="Rusch D."/>
            <person name="Podicherti R."/>
            <person name="Tsui H.-C.T."/>
            <person name="Winkler M.E."/>
        </authorList>
    </citation>
    <scope>NUCLEOTIDE SEQUENCE</scope>
</reference>
<sequence>VVYANSRRISEVEENGELITKHVEDPVPDWSQPFNADMLLVHNLMPVQTVLFHRNCLLEVGYFDENLSAHEDWDYWIRMSRKFKFKHVDITTSAVTSHADSMTIKQSRDMYLTMELIHKRSQRYADGRSDQFRRLLQCAQAAILKTLVPH</sequence>
<dbReference type="InterPro" id="IPR029044">
    <property type="entry name" value="Nucleotide-diphossugar_trans"/>
</dbReference>
<dbReference type="SUPFAM" id="SSF53448">
    <property type="entry name" value="Nucleotide-diphospho-sugar transferases"/>
    <property type="match status" value="1"/>
</dbReference>
<name>A0A382G0T7_9ZZZZ</name>
<dbReference type="AlphaFoldDB" id="A0A382G0T7"/>
<organism evidence="1">
    <name type="scientific">marine metagenome</name>
    <dbReference type="NCBI Taxonomy" id="408172"/>
    <lineage>
        <taxon>unclassified sequences</taxon>
        <taxon>metagenomes</taxon>
        <taxon>ecological metagenomes</taxon>
    </lineage>
</organism>
<protein>
    <recommendedName>
        <fullName evidence="2">Glycosyltransferase 2-like domain-containing protein</fullName>
    </recommendedName>
</protein>
<feature type="non-terminal residue" evidence="1">
    <location>
        <position position="1"/>
    </location>
</feature>
<accession>A0A382G0T7</accession>
<dbReference type="Gene3D" id="3.90.550.10">
    <property type="entry name" value="Spore Coat Polysaccharide Biosynthesis Protein SpsA, Chain A"/>
    <property type="match status" value="1"/>
</dbReference>
<evidence type="ECO:0000313" key="1">
    <source>
        <dbReference type="EMBL" id="SVB68936.1"/>
    </source>
</evidence>
<proteinExistence type="predicted"/>
<dbReference type="EMBL" id="UINC01052975">
    <property type="protein sequence ID" value="SVB68936.1"/>
    <property type="molecule type" value="Genomic_DNA"/>
</dbReference>